<protein>
    <submittedName>
        <fullName evidence="1">Transposase</fullName>
    </submittedName>
</protein>
<dbReference type="PANTHER" id="PTHR34131:SF3">
    <property type="entry name" value="(RAP ANNOTATION RELEASE2) GALACTOSE-BINDING LIKE DOMAIN CONTAINING PROTEIN"/>
    <property type="match status" value="1"/>
</dbReference>
<gene>
    <name evidence="1" type="ORF">NIES593_01070</name>
</gene>
<keyword evidence="2" id="KW-1185">Reference proteome</keyword>
<comment type="caution">
    <text evidence="1">The sequence shown here is derived from an EMBL/GenBank/DDBJ whole genome shotgun (WGS) entry which is preliminary data.</text>
</comment>
<dbReference type="InterPro" id="IPR018971">
    <property type="entry name" value="DUF1997"/>
</dbReference>
<dbReference type="STRING" id="1921803.NIES593_01070"/>
<dbReference type="PANTHER" id="PTHR34131">
    <property type="entry name" value="(RAP ANNOTATION RELEASE2) GALACTOSE-BINDING LIKE DOMAIN CONTAINING PROTEIN"/>
    <property type="match status" value="1"/>
</dbReference>
<evidence type="ECO:0000313" key="1">
    <source>
        <dbReference type="EMBL" id="OKH26676.1"/>
    </source>
</evidence>
<name>A0A1U7HSV7_9CYAN</name>
<dbReference type="EMBL" id="MRCB01000001">
    <property type="protein sequence ID" value="OKH26676.1"/>
    <property type="molecule type" value="Genomic_DNA"/>
</dbReference>
<dbReference type="RefSeq" id="WP_073597813.1">
    <property type="nucleotide sequence ID" value="NZ_MRCB01000001.1"/>
</dbReference>
<proteinExistence type="predicted"/>
<sequence>MQCKATNHQAIDFSQKPYDETLNLEESSTTLEVAKAATVRFQTHFEGHMEMYGDARLVAEYLDAHEEWFCRCARPMKVEPIEDNGYILTIGKFGAFGYEVEPKIAVVLQPPKDAIYKMNSIPVPDYQSPGYEVDYQASMELVEIPVDLSESGIAAAFRKKSISKLPSVITKVRWQLHMDVAVQFPKFIYKLPSSLIQKTGDRLLAQIVRQVSPRLTQKVQQDFHARFNLPLPPKNASDLQRISISQEEENMAA</sequence>
<reference evidence="1 2" key="1">
    <citation type="submission" date="2016-11" db="EMBL/GenBank/DDBJ databases">
        <title>Draft Genome Sequences of Nine Cyanobacterial Strains from Diverse Habitats.</title>
        <authorList>
            <person name="Zhu T."/>
            <person name="Hou S."/>
            <person name="Lu X."/>
            <person name="Hess W.R."/>
        </authorList>
    </citation>
    <scope>NUCLEOTIDE SEQUENCE [LARGE SCALE GENOMIC DNA]</scope>
    <source>
        <strain evidence="1 2">NIES-593</strain>
    </source>
</reference>
<accession>A0A1U7HSV7</accession>
<dbReference type="Pfam" id="PF09366">
    <property type="entry name" value="DUF1997"/>
    <property type="match status" value="1"/>
</dbReference>
<evidence type="ECO:0000313" key="2">
    <source>
        <dbReference type="Proteomes" id="UP000186868"/>
    </source>
</evidence>
<dbReference type="Proteomes" id="UP000186868">
    <property type="component" value="Unassembled WGS sequence"/>
</dbReference>
<dbReference type="AlphaFoldDB" id="A0A1U7HSV7"/>
<organism evidence="1 2">
    <name type="scientific">Hydrococcus rivularis NIES-593</name>
    <dbReference type="NCBI Taxonomy" id="1921803"/>
    <lineage>
        <taxon>Bacteria</taxon>
        <taxon>Bacillati</taxon>
        <taxon>Cyanobacteriota</taxon>
        <taxon>Cyanophyceae</taxon>
        <taxon>Pleurocapsales</taxon>
        <taxon>Hydrococcaceae</taxon>
        <taxon>Hydrococcus</taxon>
    </lineage>
</organism>